<dbReference type="GO" id="GO:0008270">
    <property type="term" value="F:zinc ion binding"/>
    <property type="evidence" value="ECO:0007669"/>
    <property type="project" value="UniProtKB-KW"/>
</dbReference>
<organism evidence="3">
    <name type="scientific">Photinus pyralis</name>
    <name type="common">Common eastern firefly</name>
    <name type="synonym">Lampyris pyralis</name>
    <dbReference type="NCBI Taxonomy" id="7054"/>
    <lineage>
        <taxon>Eukaryota</taxon>
        <taxon>Metazoa</taxon>
        <taxon>Ecdysozoa</taxon>
        <taxon>Arthropoda</taxon>
        <taxon>Hexapoda</taxon>
        <taxon>Insecta</taxon>
        <taxon>Pterygota</taxon>
        <taxon>Neoptera</taxon>
        <taxon>Endopterygota</taxon>
        <taxon>Coleoptera</taxon>
        <taxon>Polyphaga</taxon>
        <taxon>Elateriformia</taxon>
        <taxon>Elateroidea</taxon>
        <taxon>Lampyridae</taxon>
        <taxon>Lampyrinae</taxon>
        <taxon>Photinus</taxon>
    </lineage>
</organism>
<dbReference type="EMBL" id="GEZM01005662">
    <property type="protein sequence ID" value="JAV95997.1"/>
    <property type="molecule type" value="Transcribed_RNA"/>
</dbReference>
<protein>
    <recommendedName>
        <fullName evidence="2">CCHC-type domain-containing protein</fullName>
    </recommendedName>
</protein>
<dbReference type="SMART" id="SM00343">
    <property type="entry name" value="ZnF_C2HC"/>
    <property type="match status" value="2"/>
</dbReference>
<dbReference type="Gene3D" id="4.10.60.10">
    <property type="entry name" value="Zinc finger, CCHC-type"/>
    <property type="match status" value="1"/>
</dbReference>
<dbReference type="PROSITE" id="PS50158">
    <property type="entry name" value="ZF_CCHC"/>
    <property type="match status" value="1"/>
</dbReference>
<keyword evidence="1" id="KW-0863">Zinc-finger</keyword>
<keyword evidence="1" id="KW-0479">Metal-binding</keyword>
<name>A0A1Y1NE45_PHOPY</name>
<dbReference type="SUPFAM" id="SSF57756">
    <property type="entry name" value="Retrovirus zinc finger-like domains"/>
    <property type="match status" value="1"/>
</dbReference>
<evidence type="ECO:0000256" key="1">
    <source>
        <dbReference type="PROSITE-ProRule" id="PRU00047"/>
    </source>
</evidence>
<evidence type="ECO:0000259" key="2">
    <source>
        <dbReference type="PROSITE" id="PS50158"/>
    </source>
</evidence>
<dbReference type="Pfam" id="PF03732">
    <property type="entry name" value="Retrotrans_gag"/>
    <property type="match status" value="1"/>
</dbReference>
<dbReference type="GO" id="GO:0003676">
    <property type="term" value="F:nucleic acid binding"/>
    <property type="evidence" value="ECO:0007669"/>
    <property type="project" value="InterPro"/>
</dbReference>
<dbReference type="AlphaFoldDB" id="A0A1Y1NE45"/>
<dbReference type="Pfam" id="PF00098">
    <property type="entry name" value="zf-CCHC"/>
    <property type="match status" value="1"/>
</dbReference>
<dbReference type="InterPro" id="IPR005162">
    <property type="entry name" value="Retrotrans_gag_dom"/>
</dbReference>
<proteinExistence type="predicted"/>
<accession>A0A1Y1NE45</accession>
<dbReference type="InterPro" id="IPR036875">
    <property type="entry name" value="Znf_CCHC_sf"/>
</dbReference>
<dbReference type="InterPro" id="IPR001878">
    <property type="entry name" value="Znf_CCHC"/>
</dbReference>
<evidence type="ECO:0000313" key="3">
    <source>
        <dbReference type="EMBL" id="JAV95999.1"/>
    </source>
</evidence>
<keyword evidence="1" id="KW-0862">Zinc</keyword>
<sequence>MSFKLDVDRLSKDELEYELHVRDISQTGNVDQLRKCLRSVLLLEKSGKVVSQVVDLDSKLELGTCDTKITQIREAIQGSEVSLNQAKKIETKLAHIFARLDRILVEDETLAGKRSELMRKLMEAVSDYSNKYSLETLTNPAIPLDPAFNPPQTSASESTPTANLLSNDQIQTSTSSVKIVPVHKWNLKFSGSGKDGMSINAFLERVEDLCQSRNVSKSQLFDSAIDLFEGEALLWFRMIRKQVGNWKDLVTFMKQEFTPAHTSDLLWQQILKRTQGPKESTGIYVAVMTTLFDRMPVRVTDELRLKVLRANILPFYQERLGLVEIKTPFELIEYCRRLEAIKESVRLYKPPAKGDLPLEPDLECASGSNEKLSVREISVRNTAPSLCFRCNKPGHYARMCRVRTRLKCFSCGMDDVTKITCPKCNPQNSQSSNSGNDKRSQS</sequence>
<dbReference type="EMBL" id="GEZM01005661">
    <property type="protein sequence ID" value="JAV95999.1"/>
    <property type="molecule type" value="Transcribed_RNA"/>
</dbReference>
<feature type="domain" description="CCHC-type" evidence="2">
    <location>
        <begin position="387"/>
        <end position="401"/>
    </location>
</feature>
<reference evidence="3" key="1">
    <citation type="journal article" date="2016" name="Sci. Rep.">
        <title>Molecular characterization of firefly nuptial gifts: a multi-omics approach sheds light on postcopulatory sexual selection.</title>
        <authorList>
            <person name="Al-Wathiqui N."/>
            <person name="Fallon T.R."/>
            <person name="South A."/>
            <person name="Weng J.K."/>
            <person name="Lewis S.M."/>
        </authorList>
    </citation>
    <scope>NUCLEOTIDE SEQUENCE</scope>
</reference>